<evidence type="ECO:0000313" key="3">
    <source>
        <dbReference type="Proteomes" id="UP000031512"/>
    </source>
</evidence>
<dbReference type="RefSeq" id="XP_004831607.1">
    <property type="nucleotide sequence ID" value="XM_004831550.1"/>
</dbReference>
<name>L1LA86_THEEQ</name>
<dbReference type="EMBL" id="ACOU01000007">
    <property type="protein sequence ID" value="EKX72155.1"/>
    <property type="molecule type" value="Genomic_DNA"/>
</dbReference>
<keyword evidence="3" id="KW-1185">Reference proteome</keyword>
<feature type="compositionally biased region" description="Polar residues" evidence="1">
    <location>
        <begin position="515"/>
        <end position="525"/>
    </location>
</feature>
<evidence type="ECO:0000256" key="1">
    <source>
        <dbReference type="SAM" id="MobiDB-lite"/>
    </source>
</evidence>
<dbReference type="GeneID" id="15804214"/>
<dbReference type="KEGG" id="beq:BEWA_046190"/>
<accession>L1LA86</accession>
<feature type="compositionally biased region" description="Polar residues" evidence="1">
    <location>
        <begin position="774"/>
        <end position="790"/>
    </location>
</feature>
<feature type="compositionally biased region" description="Basic and acidic residues" evidence="1">
    <location>
        <begin position="804"/>
        <end position="816"/>
    </location>
</feature>
<comment type="caution">
    <text evidence="2">The sequence shown here is derived from an EMBL/GenBank/DDBJ whole genome shotgun (WGS) entry which is preliminary data.</text>
</comment>
<feature type="compositionally biased region" description="Polar residues" evidence="1">
    <location>
        <begin position="549"/>
        <end position="559"/>
    </location>
</feature>
<dbReference type="Proteomes" id="UP000031512">
    <property type="component" value="Unassembled WGS sequence"/>
</dbReference>
<gene>
    <name evidence="2" type="ORF">BEWA_046190</name>
</gene>
<feature type="region of interest" description="Disordered" evidence="1">
    <location>
        <begin position="466"/>
        <end position="536"/>
    </location>
</feature>
<organism evidence="2 3">
    <name type="scientific">Theileria equi strain WA</name>
    <dbReference type="NCBI Taxonomy" id="1537102"/>
    <lineage>
        <taxon>Eukaryota</taxon>
        <taxon>Sar</taxon>
        <taxon>Alveolata</taxon>
        <taxon>Apicomplexa</taxon>
        <taxon>Aconoidasida</taxon>
        <taxon>Piroplasmida</taxon>
        <taxon>Theileriidae</taxon>
        <taxon>Theileria</taxon>
    </lineage>
</organism>
<feature type="region of interest" description="Disordered" evidence="1">
    <location>
        <begin position="774"/>
        <end position="834"/>
    </location>
</feature>
<feature type="compositionally biased region" description="Polar residues" evidence="1">
    <location>
        <begin position="825"/>
        <end position="834"/>
    </location>
</feature>
<feature type="compositionally biased region" description="Basic and acidic residues" evidence="1">
    <location>
        <begin position="466"/>
        <end position="479"/>
    </location>
</feature>
<feature type="region of interest" description="Disordered" evidence="1">
    <location>
        <begin position="549"/>
        <end position="585"/>
    </location>
</feature>
<dbReference type="eggNOG" id="ENOG502RSZ7">
    <property type="taxonomic scope" value="Eukaryota"/>
</dbReference>
<proteinExistence type="predicted"/>
<reference evidence="2 3" key="1">
    <citation type="journal article" date="2012" name="BMC Genomics">
        <title>Comparative genomic analysis and phylogenetic position of Theileria equi.</title>
        <authorList>
            <person name="Kappmeyer L.S."/>
            <person name="Thiagarajan M."/>
            <person name="Herndon D.R."/>
            <person name="Ramsay J.D."/>
            <person name="Caler E."/>
            <person name="Djikeng A."/>
            <person name="Gillespie J.J."/>
            <person name="Lau A.O."/>
            <person name="Roalson E.H."/>
            <person name="Silva J.C."/>
            <person name="Silva M.G."/>
            <person name="Suarez C.E."/>
            <person name="Ueti M.W."/>
            <person name="Nene V.M."/>
            <person name="Mealey R.H."/>
            <person name="Knowles D.P."/>
            <person name="Brayton K.A."/>
        </authorList>
    </citation>
    <scope>NUCLEOTIDE SEQUENCE [LARGE SCALE GENOMIC DNA]</scope>
    <source>
        <strain evidence="2 3">WA</strain>
    </source>
</reference>
<dbReference type="AlphaFoldDB" id="L1LA86"/>
<feature type="compositionally biased region" description="Basic and acidic residues" evidence="1">
    <location>
        <begin position="497"/>
        <end position="514"/>
    </location>
</feature>
<dbReference type="VEuPathDB" id="PiroplasmaDB:BEWA_046190"/>
<protein>
    <submittedName>
        <fullName evidence="2">Uncharacterized protein</fullName>
    </submittedName>
</protein>
<evidence type="ECO:0000313" key="2">
    <source>
        <dbReference type="EMBL" id="EKX72155.1"/>
    </source>
</evidence>
<sequence>MSAGVLTLNVNCQGPKCDCPGNDKIPGLEVKKETNIGGVTNFIKYTHYLEGRTFKLNTTLKDGNQIIGGFAAKRGQPVEAVKEVSVYYWDGNNAKPILLGIKKGEDTKYYSKGSSWLHTPVAHLSEQEALDEHNCQKNNAVVFDIKNAHSGHILKEYKANCMNKTRKIESETSPNPPGSEYIAKAHIIRDNDRDTRISRVTYNGKPTDIDPTKHGPASQIRLYSYPGSDSVPLMIEFKPSNNRISRWFESTDQSGKEWLEVYDSGNTFYDNVGTPQPTSKLSEKLDEVLCKRHDNVTLDLSSSRTNGSYCCGTHKSRVNVSEGSVKVKGEGNLSTKYYKHSMTPGTQLAGIYYTVGGQRKNIKLHGSRFPTSVNNVYAFYCKGDRPSLMYVDSDSVMTKGWYKEGSGEWRWTHAGTKPENFESKDLDCKQWQKLKKYLKDHGCGGLLDCPEGSKLDEGELKKELEKEEKEAVKEREKKTNQHQPLFAIQGSAGRGRQASDPEPPKTKTDERPASHDQTQSENTIKPSEGPPSRELGGQLLNKLLTTSLEESGTPSSTGNYAGPNTPTPPKTTPPTTTQGPGFIGPTFPIVGTKGSSGAGVTIKLDSRHPYFEYENGGDMVNITSYHNPPLVKGYNAFQHTYSHRGKSFRIKDFTVGGTSQIFSPGVTPVEDVKSVMVYFSSCGKEGIPLMLYFKDKDGHKWYENMNKGDGWHASRKLTKIPPHKAYRNGILKSALERTKQNLGINCGTTPVFELENTQGETDYIEDSFFDNNYFGRSQNNPTTASLHSSGPPTPKAKPPDSATDDNKSRGADRDQLGQEPEEPQPTITTHTETQAPAQAVTGVLKSAAGSVLWTAFGSTSSTLNLMTLLGSLRRPLG</sequence>
<feature type="compositionally biased region" description="Low complexity" evidence="1">
    <location>
        <begin position="573"/>
        <end position="585"/>
    </location>
</feature>